<dbReference type="SUPFAM" id="SSF53098">
    <property type="entry name" value="Ribonuclease H-like"/>
    <property type="match status" value="1"/>
</dbReference>
<keyword evidence="2" id="KW-1185">Reference proteome</keyword>
<dbReference type="InterPro" id="IPR036397">
    <property type="entry name" value="RNaseH_sf"/>
</dbReference>
<dbReference type="AlphaFoldDB" id="A0A5J5EEE7"/>
<evidence type="ECO:0000313" key="2">
    <source>
        <dbReference type="Proteomes" id="UP000326924"/>
    </source>
</evidence>
<dbReference type="InParanoid" id="A0A5J5EEE7"/>
<protein>
    <recommendedName>
        <fullName evidence="3">RNase H type-1 domain-containing protein</fullName>
    </recommendedName>
</protein>
<reference evidence="1 2" key="1">
    <citation type="submission" date="2019-09" db="EMBL/GenBank/DDBJ databases">
        <title>Draft genome of the ectomycorrhizal ascomycete Sphaerosporella brunnea.</title>
        <authorList>
            <consortium name="DOE Joint Genome Institute"/>
            <person name="Benucci G.M."/>
            <person name="Marozzi G."/>
            <person name="Antonielli L."/>
            <person name="Sanchez S."/>
            <person name="Marco P."/>
            <person name="Wang X."/>
            <person name="Falini L.B."/>
            <person name="Barry K."/>
            <person name="Haridas S."/>
            <person name="Lipzen A."/>
            <person name="Labutti K."/>
            <person name="Grigoriev I.V."/>
            <person name="Murat C."/>
            <person name="Martin F."/>
            <person name="Albertini E."/>
            <person name="Donnini D."/>
            <person name="Bonito G."/>
        </authorList>
    </citation>
    <scope>NUCLEOTIDE SEQUENCE [LARGE SCALE GENOMIC DNA]</scope>
    <source>
        <strain evidence="1 2">Sb_GMNB300</strain>
    </source>
</reference>
<name>A0A5J5EEE7_9PEZI</name>
<gene>
    <name evidence="1" type="ORF">FN846DRAFT_913331</name>
</gene>
<accession>A0A5J5EEE7</accession>
<dbReference type="Gene3D" id="3.30.420.10">
    <property type="entry name" value="Ribonuclease H-like superfamily/Ribonuclease H"/>
    <property type="match status" value="1"/>
</dbReference>
<dbReference type="Proteomes" id="UP000326924">
    <property type="component" value="Unassembled WGS sequence"/>
</dbReference>
<dbReference type="OrthoDB" id="4504904at2759"/>
<comment type="caution">
    <text evidence="1">The sequence shown here is derived from an EMBL/GenBank/DDBJ whole genome shotgun (WGS) entry which is preliminary data.</text>
</comment>
<dbReference type="GO" id="GO:0003676">
    <property type="term" value="F:nucleic acid binding"/>
    <property type="evidence" value="ECO:0007669"/>
    <property type="project" value="InterPro"/>
</dbReference>
<evidence type="ECO:0008006" key="3">
    <source>
        <dbReference type="Google" id="ProtNLM"/>
    </source>
</evidence>
<organism evidence="1 2">
    <name type="scientific">Sphaerosporella brunnea</name>
    <dbReference type="NCBI Taxonomy" id="1250544"/>
    <lineage>
        <taxon>Eukaryota</taxon>
        <taxon>Fungi</taxon>
        <taxon>Dikarya</taxon>
        <taxon>Ascomycota</taxon>
        <taxon>Pezizomycotina</taxon>
        <taxon>Pezizomycetes</taxon>
        <taxon>Pezizales</taxon>
        <taxon>Pyronemataceae</taxon>
        <taxon>Sphaerosporella</taxon>
    </lineage>
</organism>
<evidence type="ECO:0000313" key="1">
    <source>
        <dbReference type="EMBL" id="KAA8894045.1"/>
    </source>
</evidence>
<sequence length="96" mass="10562">MEDADEAAATAIMHQAPTNAELTVYSDGSRLVDGRCRYAAVIQADKETNTWSHTVKYIDENQEAYDAELFGLSAGLEMAAGSATIERRTVRWLYGT</sequence>
<dbReference type="EMBL" id="VXIS01000371">
    <property type="protein sequence ID" value="KAA8894045.1"/>
    <property type="molecule type" value="Genomic_DNA"/>
</dbReference>
<proteinExistence type="predicted"/>
<dbReference type="InterPro" id="IPR012337">
    <property type="entry name" value="RNaseH-like_sf"/>
</dbReference>